<feature type="compositionally biased region" description="Basic and acidic residues" evidence="1">
    <location>
        <begin position="218"/>
        <end position="242"/>
    </location>
</feature>
<keyword evidence="3" id="KW-1185">Reference proteome</keyword>
<gene>
    <name evidence="2" type="ORF">COEREDRAFT_10262</name>
</gene>
<organism evidence="2 3">
    <name type="scientific">Coemansia reversa (strain ATCC 12441 / NRRL 1564)</name>
    <dbReference type="NCBI Taxonomy" id="763665"/>
    <lineage>
        <taxon>Eukaryota</taxon>
        <taxon>Fungi</taxon>
        <taxon>Fungi incertae sedis</taxon>
        <taxon>Zoopagomycota</taxon>
        <taxon>Kickxellomycotina</taxon>
        <taxon>Kickxellomycetes</taxon>
        <taxon>Kickxellales</taxon>
        <taxon>Kickxellaceae</taxon>
        <taxon>Coemansia</taxon>
    </lineage>
</organism>
<dbReference type="EMBL" id="KZ303516">
    <property type="protein sequence ID" value="PIA14543.1"/>
    <property type="molecule type" value="Genomic_DNA"/>
</dbReference>
<evidence type="ECO:0000313" key="2">
    <source>
        <dbReference type="EMBL" id="PIA14543.1"/>
    </source>
</evidence>
<accession>A0A2G5B671</accession>
<reference evidence="2 3" key="1">
    <citation type="journal article" date="2015" name="Genome Biol. Evol.">
        <title>Phylogenomic analyses indicate that early fungi evolved digesting cell walls of algal ancestors of land plants.</title>
        <authorList>
            <person name="Chang Y."/>
            <person name="Wang S."/>
            <person name="Sekimoto S."/>
            <person name="Aerts A.L."/>
            <person name="Choi C."/>
            <person name="Clum A."/>
            <person name="LaButti K.M."/>
            <person name="Lindquist E.A."/>
            <person name="Yee Ngan C."/>
            <person name="Ohm R.A."/>
            <person name="Salamov A.A."/>
            <person name="Grigoriev I.V."/>
            <person name="Spatafora J.W."/>
            <person name="Berbee M.L."/>
        </authorList>
    </citation>
    <scope>NUCLEOTIDE SEQUENCE [LARGE SCALE GENOMIC DNA]</scope>
    <source>
        <strain evidence="2 3">NRRL 1564</strain>
    </source>
</reference>
<protein>
    <submittedName>
        <fullName evidence="2">Uncharacterized protein</fullName>
    </submittedName>
</protein>
<feature type="compositionally biased region" description="Basic residues" evidence="1">
    <location>
        <begin position="248"/>
        <end position="260"/>
    </location>
</feature>
<feature type="region of interest" description="Disordered" evidence="1">
    <location>
        <begin position="215"/>
        <end position="285"/>
    </location>
</feature>
<sequence>MSFPCCSISAADLQEVNLQNAAVPRLGQPAIKLEEELKVVRIITPKYSGSTTKEFISSNTWVEIFRRKTQNLRKNFADCYIQAALLDLLTGQAFESLYNEDFDTTDAMLKHLCITFRKQHFQIALIKRVQSGEAFEGCTRDNIVMCFKQLLRELEVHTGGLMALAQATEDMFPLEWKQLRVDSQNLSAEEFQGALLAIADKMSVHRNVSPKLFGKAKKPVDAKVKDTEQKAESAVKSSDKADSGSSRSQHRKVASKKREKALKEEIASLKAKATEAKPKNSAGKD</sequence>
<dbReference type="AlphaFoldDB" id="A0A2G5B671"/>
<evidence type="ECO:0000256" key="1">
    <source>
        <dbReference type="SAM" id="MobiDB-lite"/>
    </source>
</evidence>
<dbReference type="OrthoDB" id="5534973at2759"/>
<feature type="compositionally biased region" description="Basic and acidic residues" evidence="1">
    <location>
        <begin position="261"/>
        <end position="285"/>
    </location>
</feature>
<name>A0A2G5B671_COERN</name>
<dbReference type="Proteomes" id="UP000242474">
    <property type="component" value="Unassembled WGS sequence"/>
</dbReference>
<evidence type="ECO:0000313" key="3">
    <source>
        <dbReference type="Proteomes" id="UP000242474"/>
    </source>
</evidence>
<proteinExistence type="predicted"/>